<dbReference type="SUPFAM" id="SSF64288">
    <property type="entry name" value="Chorismate lyase-like"/>
    <property type="match status" value="1"/>
</dbReference>
<protein>
    <submittedName>
        <fullName evidence="3">GntR family transcriptional regulator</fullName>
    </submittedName>
</protein>
<dbReference type="SMART" id="SM00866">
    <property type="entry name" value="UTRA"/>
    <property type="match status" value="1"/>
</dbReference>
<evidence type="ECO:0000313" key="3">
    <source>
        <dbReference type="EMBL" id="OUC95388.1"/>
    </source>
</evidence>
<feature type="domain" description="UbiC transcription regulator-associated" evidence="2">
    <location>
        <begin position="176"/>
        <end position="317"/>
    </location>
</feature>
<name>A0A243RKH6_9ACTN</name>
<dbReference type="AlphaFoldDB" id="A0A243RKH6"/>
<evidence type="ECO:0000313" key="4">
    <source>
        <dbReference type="Proteomes" id="UP000194761"/>
    </source>
</evidence>
<sequence length="329" mass="34365">MNDGVPDARSPYGASPMDGSPDGLSQTDGSPDERSPGGTSPMGGSPDEGSPGARPGDGNPGGASLEELVVIADPVERARAISLAIADRQDLITELARLRREAVVEAQASGVRQDAIARRLGVTPGRVSQMTSAGARDATGGHTGACQAPRVVVRRALPTEPAVRGSASLFMTEAERQGIRAGRRMLYVGPEPAADHVAAALRVEPGADVLARRKMLLADDVPVRIATSYFRLDVFGGTPLAAPDFVRPSLQAGIEALGHRFGHAEEHLVARPPTGFEAATLQLDPGEWVVQVLRVGYGDDGTPVHTLETICAASRHVFPIAQVTGADEF</sequence>
<organism evidence="3 4">
    <name type="scientific">Streptosporangium minutum</name>
    <dbReference type="NCBI Taxonomy" id="569862"/>
    <lineage>
        <taxon>Bacteria</taxon>
        <taxon>Bacillati</taxon>
        <taxon>Actinomycetota</taxon>
        <taxon>Actinomycetes</taxon>
        <taxon>Streptosporangiales</taxon>
        <taxon>Streptosporangiaceae</taxon>
        <taxon>Streptosporangium</taxon>
    </lineage>
</organism>
<dbReference type="GO" id="GO:0003677">
    <property type="term" value="F:DNA binding"/>
    <property type="evidence" value="ECO:0007669"/>
    <property type="project" value="InterPro"/>
</dbReference>
<dbReference type="Pfam" id="PF07702">
    <property type="entry name" value="UTRA"/>
    <property type="match status" value="1"/>
</dbReference>
<keyword evidence="4" id="KW-1185">Reference proteome</keyword>
<dbReference type="InterPro" id="IPR028978">
    <property type="entry name" value="Chorismate_lyase_/UTRA_dom_sf"/>
</dbReference>
<dbReference type="Proteomes" id="UP000194761">
    <property type="component" value="Unassembled WGS sequence"/>
</dbReference>
<feature type="region of interest" description="Disordered" evidence="1">
    <location>
        <begin position="1"/>
        <end position="64"/>
    </location>
</feature>
<proteinExistence type="predicted"/>
<feature type="compositionally biased region" description="Low complexity" evidence="1">
    <location>
        <begin position="36"/>
        <end position="45"/>
    </location>
</feature>
<dbReference type="Gene3D" id="3.40.1410.10">
    <property type="entry name" value="Chorismate lyase-like"/>
    <property type="match status" value="1"/>
</dbReference>
<accession>A0A243RKH6</accession>
<gene>
    <name evidence="3" type="ORF">CA984_18925</name>
</gene>
<reference evidence="3 4" key="1">
    <citation type="submission" date="2017-05" db="EMBL/GenBank/DDBJ databases">
        <title>Biotechnological potential of actinobacteria isolated from South African environments.</title>
        <authorList>
            <person name="Le Roes-Hill M."/>
            <person name="Prins A."/>
            <person name="Durrell K.A."/>
        </authorList>
    </citation>
    <scope>NUCLEOTIDE SEQUENCE [LARGE SCALE GENOMIC DNA]</scope>
    <source>
        <strain evidence="3">M26</strain>
    </source>
</reference>
<evidence type="ECO:0000259" key="2">
    <source>
        <dbReference type="SMART" id="SM00866"/>
    </source>
</evidence>
<evidence type="ECO:0000256" key="1">
    <source>
        <dbReference type="SAM" id="MobiDB-lite"/>
    </source>
</evidence>
<dbReference type="PANTHER" id="PTHR44846:SF17">
    <property type="entry name" value="GNTR-FAMILY TRANSCRIPTIONAL REGULATOR"/>
    <property type="match status" value="1"/>
</dbReference>
<dbReference type="GO" id="GO:0045892">
    <property type="term" value="P:negative regulation of DNA-templated transcription"/>
    <property type="evidence" value="ECO:0007669"/>
    <property type="project" value="TreeGrafter"/>
</dbReference>
<dbReference type="InterPro" id="IPR011663">
    <property type="entry name" value="UTRA"/>
</dbReference>
<dbReference type="PANTHER" id="PTHR44846">
    <property type="entry name" value="MANNOSYL-D-GLYCERATE TRANSPORT/METABOLISM SYSTEM REPRESSOR MNGR-RELATED"/>
    <property type="match status" value="1"/>
</dbReference>
<dbReference type="EMBL" id="NGFP01000082">
    <property type="protein sequence ID" value="OUC95388.1"/>
    <property type="molecule type" value="Genomic_DNA"/>
</dbReference>
<dbReference type="InterPro" id="IPR050679">
    <property type="entry name" value="Bact_HTH_transcr_reg"/>
</dbReference>
<comment type="caution">
    <text evidence="3">The sequence shown here is derived from an EMBL/GenBank/DDBJ whole genome shotgun (WGS) entry which is preliminary data.</text>
</comment>